<protein>
    <submittedName>
        <fullName evidence="2">Uncharacterized protein</fullName>
    </submittedName>
</protein>
<feature type="compositionally biased region" description="Basic and acidic residues" evidence="1">
    <location>
        <begin position="38"/>
        <end position="50"/>
    </location>
</feature>
<name>A0ABM6SYD0_9ACTN</name>
<dbReference type="EMBL" id="CP026652">
    <property type="protein sequence ID" value="AVH59637.1"/>
    <property type="molecule type" value="Genomic_DNA"/>
</dbReference>
<reference evidence="2 3" key="1">
    <citation type="submission" date="2018-02" db="EMBL/GenBank/DDBJ databases">
        <title>Complete genome sequence of Streptomyces dengpaensis, the producer of angucyclines.</title>
        <authorList>
            <person name="Yumei L."/>
        </authorList>
    </citation>
    <scope>NUCLEOTIDE SEQUENCE [LARGE SCALE GENOMIC DNA]</scope>
    <source>
        <strain evidence="2 3">XZHG99</strain>
    </source>
</reference>
<evidence type="ECO:0000313" key="3">
    <source>
        <dbReference type="Proteomes" id="UP000238413"/>
    </source>
</evidence>
<proteinExistence type="predicted"/>
<evidence type="ECO:0000256" key="1">
    <source>
        <dbReference type="SAM" id="MobiDB-lite"/>
    </source>
</evidence>
<sequence>MGPHARRGRGCFSSPPPLPSPTLGFARAGGPHRPRGCRPPDPRFRPERPRPQTPDGLDGAPAVANARKGPCRAGTSHARRLRPDLETNPHNPTSDPAATGGCTGTARPRPTHPQADGPPAPRRAGGPSPYIRFGR</sequence>
<keyword evidence="3" id="KW-1185">Reference proteome</keyword>
<evidence type="ECO:0000313" key="2">
    <source>
        <dbReference type="EMBL" id="AVH59637.1"/>
    </source>
</evidence>
<gene>
    <name evidence="2" type="ORF">C4B68_32180</name>
</gene>
<accession>A0ABM6SYD0</accession>
<organism evidence="2 3">
    <name type="scientific">Streptomyces dengpaensis</name>
    <dbReference type="NCBI Taxonomy" id="2049881"/>
    <lineage>
        <taxon>Bacteria</taxon>
        <taxon>Bacillati</taxon>
        <taxon>Actinomycetota</taxon>
        <taxon>Actinomycetes</taxon>
        <taxon>Kitasatosporales</taxon>
        <taxon>Streptomycetaceae</taxon>
        <taxon>Streptomyces</taxon>
    </lineage>
</organism>
<dbReference type="Proteomes" id="UP000238413">
    <property type="component" value="Chromosome"/>
</dbReference>
<feature type="region of interest" description="Disordered" evidence="1">
    <location>
        <begin position="1"/>
        <end position="135"/>
    </location>
</feature>